<organism evidence="5 6">
    <name type="scientific">Pseudarcicella hirudinis</name>
    <dbReference type="NCBI Taxonomy" id="1079859"/>
    <lineage>
        <taxon>Bacteria</taxon>
        <taxon>Pseudomonadati</taxon>
        <taxon>Bacteroidota</taxon>
        <taxon>Cytophagia</taxon>
        <taxon>Cytophagales</taxon>
        <taxon>Flectobacillaceae</taxon>
        <taxon>Pseudarcicella</taxon>
    </lineage>
</organism>
<feature type="domain" description="CusB-like beta-barrel" evidence="3">
    <location>
        <begin position="207"/>
        <end position="271"/>
    </location>
</feature>
<feature type="domain" description="YknX-like C-terminal permuted SH3-like" evidence="4">
    <location>
        <begin position="280"/>
        <end position="346"/>
    </location>
</feature>
<dbReference type="SUPFAM" id="SSF111369">
    <property type="entry name" value="HlyD-like secretion proteins"/>
    <property type="match status" value="1"/>
</dbReference>
<dbReference type="OrthoDB" id="9784685at2"/>
<dbReference type="InterPro" id="IPR058625">
    <property type="entry name" value="MdtA-like_BSH"/>
</dbReference>
<dbReference type="Pfam" id="PF25917">
    <property type="entry name" value="BSH_RND"/>
    <property type="match status" value="1"/>
</dbReference>
<evidence type="ECO:0000259" key="2">
    <source>
        <dbReference type="Pfam" id="PF25917"/>
    </source>
</evidence>
<feature type="domain" description="Multidrug resistance protein MdtA-like barrel-sandwich hybrid" evidence="2">
    <location>
        <begin position="70"/>
        <end position="196"/>
    </location>
</feature>
<evidence type="ECO:0000259" key="3">
    <source>
        <dbReference type="Pfam" id="PF25954"/>
    </source>
</evidence>
<comment type="similarity">
    <text evidence="1">Belongs to the membrane fusion protein (MFP) (TC 8.A.1) family.</text>
</comment>
<dbReference type="STRING" id="1079859.SAMN04515674_104119"/>
<evidence type="ECO:0000313" key="5">
    <source>
        <dbReference type="EMBL" id="SFP58942.1"/>
    </source>
</evidence>
<dbReference type="NCBIfam" id="TIGR01730">
    <property type="entry name" value="RND_mfp"/>
    <property type="match status" value="1"/>
</dbReference>
<name>A0A1I5RK91_9BACT</name>
<dbReference type="RefSeq" id="WP_092015355.1">
    <property type="nucleotide sequence ID" value="NZ_FOXH01000004.1"/>
</dbReference>
<dbReference type="GO" id="GO:0015562">
    <property type="term" value="F:efflux transmembrane transporter activity"/>
    <property type="evidence" value="ECO:0007669"/>
    <property type="project" value="TreeGrafter"/>
</dbReference>
<dbReference type="Proteomes" id="UP000199306">
    <property type="component" value="Unassembled WGS sequence"/>
</dbReference>
<evidence type="ECO:0000256" key="1">
    <source>
        <dbReference type="ARBA" id="ARBA00009477"/>
    </source>
</evidence>
<reference evidence="5 6" key="1">
    <citation type="submission" date="2016-10" db="EMBL/GenBank/DDBJ databases">
        <authorList>
            <person name="de Groot N.N."/>
        </authorList>
    </citation>
    <scope>NUCLEOTIDE SEQUENCE [LARGE SCALE GENOMIC DNA]</scope>
    <source>
        <strain evidence="6">E92,LMG 26720,CCM 7988</strain>
    </source>
</reference>
<dbReference type="EMBL" id="FOXH01000004">
    <property type="protein sequence ID" value="SFP58942.1"/>
    <property type="molecule type" value="Genomic_DNA"/>
</dbReference>
<sequence length="351" mass="38121">MKKTFIVTTLIVAIVGVMTFTLYSNKNKIEARKKVIDRTLVPVSVSTSQVQFLPYDGKVSLPATLELANEATISIGIQGKIQKLGIEIGSRVTKGQIVGALDSRLKQLNLQANELTLSKLEKDFQRNNDLYKGNAGTELSVTNSKYDFENTRLQIEQIKQQIADGNIIAPISGVVTSRKLVAGEFVSPGTVIATVVDDNHLKAIVFVNEKDVYKLKPGQAAKITADVFPEKSFTGNIKFISPAGDENHNYRVELSVSTNLLKAGTYVLVDFNLGIKASLLQIPKIALAEGTKNPFVYVAQGDKAVLRKITVGREIGENIEIISGLQSGEEVVTSGQINLTDGSKITKTTNQ</sequence>
<dbReference type="Gene3D" id="2.40.420.20">
    <property type="match status" value="1"/>
</dbReference>
<dbReference type="AlphaFoldDB" id="A0A1I5RK91"/>
<dbReference type="Pfam" id="PF25954">
    <property type="entry name" value="Beta-barrel_RND_2"/>
    <property type="match status" value="1"/>
</dbReference>
<dbReference type="InterPro" id="IPR006143">
    <property type="entry name" value="RND_pump_MFP"/>
</dbReference>
<proteinExistence type="inferred from homology"/>
<accession>A0A1I5RK91</accession>
<dbReference type="Gene3D" id="2.40.50.100">
    <property type="match status" value="1"/>
</dbReference>
<dbReference type="PANTHER" id="PTHR30469">
    <property type="entry name" value="MULTIDRUG RESISTANCE PROTEIN MDTA"/>
    <property type="match status" value="1"/>
</dbReference>
<gene>
    <name evidence="5" type="ORF">SAMN04515674_104119</name>
</gene>
<dbReference type="InterPro" id="IPR058792">
    <property type="entry name" value="Beta-barrel_RND_2"/>
</dbReference>
<dbReference type="PANTHER" id="PTHR30469:SF15">
    <property type="entry name" value="HLYD FAMILY OF SECRETION PROTEINS"/>
    <property type="match status" value="1"/>
</dbReference>
<evidence type="ECO:0000259" key="4">
    <source>
        <dbReference type="Pfam" id="PF25989"/>
    </source>
</evidence>
<dbReference type="Pfam" id="PF25989">
    <property type="entry name" value="YknX_C"/>
    <property type="match status" value="1"/>
</dbReference>
<evidence type="ECO:0000313" key="6">
    <source>
        <dbReference type="Proteomes" id="UP000199306"/>
    </source>
</evidence>
<protein>
    <submittedName>
        <fullName evidence="5">RND family efflux transporter, MFP subunit</fullName>
    </submittedName>
</protein>
<dbReference type="Gene3D" id="2.40.30.170">
    <property type="match status" value="1"/>
</dbReference>
<dbReference type="InterPro" id="IPR058637">
    <property type="entry name" value="YknX-like_C"/>
</dbReference>
<keyword evidence="6" id="KW-1185">Reference proteome</keyword>
<dbReference type="GO" id="GO:1990281">
    <property type="term" value="C:efflux pump complex"/>
    <property type="evidence" value="ECO:0007669"/>
    <property type="project" value="TreeGrafter"/>
</dbReference>